<protein>
    <submittedName>
        <fullName evidence="1">Uncharacterized protein</fullName>
    </submittedName>
</protein>
<dbReference type="AlphaFoldDB" id="A0AAV4WCX1"/>
<dbReference type="Proteomes" id="UP001054837">
    <property type="component" value="Unassembled WGS sequence"/>
</dbReference>
<dbReference type="EMBL" id="BPLQ01014490">
    <property type="protein sequence ID" value="GIY80183.1"/>
    <property type="molecule type" value="Genomic_DNA"/>
</dbReference>
<comment type="caution">
    <text evidence="1">The sequence shown here is derived from an EMBL/GenBank/DDBJ whole genome shotgun (WGS) entry which is preliminary data.</text>
</comment>
<sequence length="348" mass="39171">MAPVFQFNIGYLSIQKAVVPLHNPSWCLGHLTPLTPPIPPPIAWLPFRVLFNVHRPQRKISKLENPCSPHPFRIANPALERSELTYIPVQYWLSFHSKSSCPPAQSILVLGASNSINTPRSPIAWLPFRVLFNVHRPQRKISKLKNPCSPHPFRIANPALERSELTYIPVQYWLSFHSKCSCPPAQSILVLGASNSINTPRSPIAWLPFRVLFNVHRPQRKISKLKNPCSPHPFRIANPALERSENCWKKCNKAFGQSNAALQNASQTFRNTLGAAESAIKEQQSNIPGPLAHRLNRRKTGPFRLQQTVRITTRVLKGSVLRSGNFPLVGGHLRLVPYCQVLWAGPLV</sequence>
<accession>A0AAV4WCX1</accession>
<evidence type="ECO:0000313" key="2">
    <source>
        <dbReference type="Proteomes" id="UP001054837"/>
    </source>
</evidence>
<evidence type="ECO:0000313" key="1">
    <source>
        <dbReference type="EMBL" id="GIY80183.1"/>
    </source>
</evidence>
<organism evidence="1 2">
    <name type="scientific">Caerostris darwini</name>
    <dbReference type="NCBI Taxonomy" id="1538125"/>
    <lineage>
        <taxon>Eukaryota</taxon>
        <taxon>Metazoa</taxon>
        <taxon>Ecdysozoa</taxon>
        <taxon>Arthropoda</taxon>
        <taxon>Chelicerata</taxon>
        <taxon>Arachnida</taxon>
        <taxon>Araneae</taxon>
        <taxon>Araneomorphae</taxon>
        <taxon>Entelegynae</taxon>
        <taxon>Araneoidea</taxon>
        <taxon>Araneidae</taxon>
        <taxon>Caerostris</taxon>
    </lineage>
</organism>
<name>A0AAV4WCX1_9ARAC</name>
<proteinExistence type="predicted"/>
<reference evidence="1 2" key="1">
    <citation type="submission" date="2021-06" db="EMBL/GenBank/DDBJ databases">
        <title>Caerostris darwini draft genome.</title>
        <authorList>
            <person name="Kono N."/>
            <person name="Arakawa K."/>
        </authorList>
    </citation>
    <scope>NUCLEOTIDE SEQUENCE [LARGE SCALE GENOMIC DNA]</scope>
</reference>
<gene>
    <name evidence="1" type="ORF">CDAR_18741</name>
</gene>
<keyword evidence="2" id="KW-1185">Reference proteome</keyword>